<dbReference type="PANTHER" id="PTHR43642:SF1">
    <property type="entry name" value="HYBRID SIGNAL TRANSDUCTION HISTIDINE KINASE G"/>
    <property type="match status" value="1"/>
</dbReference>
<proteinExistence type="predicted"/>
<dbReference type="EMBL" id="CAKOGP040000825">
    <property type="protein sequence ID" value="CAJ1939673.1"/>
    <property type="molecule type" value="Genomic_DNA"/>
</dbReference>
<keyword evidence="1" id="KW-1133">Transmembrane helix</keyword>
<comment type="caution">
    <text evidence="2">The sequence shown here is derived from an EMBL/GenBank/DDBJ whole genome shotgun (WGS) entry which is preliminary data.</text>
</comment>
<name>A0AAD2CNZ2_9STRA</name>
<evidence type="ECO:0000313" key="2">
    <source>
        <dbReference type="EMBL" id="CAJ1939673.1"/>
    </source>
</evidence>
<protein>
    <submittedName>
        <fullName evidence="2">Uncharacterized protein</fullName>
    </submittedName>
</protein>
<evidence type="ECO:0000256" key="1">
    <source>
        <dbReference type="SAM" id="Phobius"/>
    </source>
</evidence>
<sequence>IRRCRRKQSPVQQDRFVQSKVFWMFFCCDHYAQSGHASVVRVYYQLLHLISDASILQPADLEGDIYSNAEDEDKSAVHDATVHLATGELRLLSCNYDVVAEKSIAKGDFFDKLVLSFFMIMIETFHRALCLYFVARKTKKRKYRIHANKLRRRIEKWENKRNPNVKHYVPFLEAEQMALNGSWNESSEYYQKAITLASEDGHLLHAALANERYAELLSDFLKQQQEASYRLNESIRLYKEWGAVGKVLNLQARRDDLGLA</sequence>
<evidence type="ECO:0000313" key="3">
    <source>
        <dbReference type="Proteomes" id="UP001295423"/>
    </source>
</evidence>
<feature type="transmembrane region" description="Helical" evidence="1">
    <location>
        <begin position="21"/>
        <end position="44"/>
    </location>
</feature>
<organism evidence="2 3">
    <name type="scientific">Cylindrotheca closterium</name>
    <dbReference type="NCBI Taxonomy" id="2856"/>
    <lineage>
        <taxon>Eukaryota</taxon>
        <taxon>Sar</taxon>
        <taxon>Stramenopiles</taxon>
        <taxon>Ochrophyta</taxon>
        <taxon>Bacillariophyta</taxon>
        <taxon>Bacillariophyceae</taxon>
        <taxon>Bacillariophycidae</taxon>
        <taxon>Bacillariales</taxon>
        <taxon>Bacillariaceae</taxon>
        <taxon>Cylindrotheca</taxon>
    </lineage>
</organism>
<dbReference type="AlphaFoldDB" id="A0AAD2CNZ2"/>
<dbReference type="InterPro" id="IPR053159">
    <property type="entry name" value="Hybrid_Histidine_Kinase"/>
</dbReference>
<feature type="transmembrane region" description="Helical" evidence="1">
    <location>
        <begin position="113"/>
        <end position="135"/>
    </location>
</feature>
<feature type="non-terminal residue" evidence="2">
    <location>
        <position position="1"/>
    </location>
</feature>
<reference evidence="2" key="1">
    <citation type="submission" date="2023-08" db="EMBL/GenBank/DDBJ databases">
        <authorList>
            <person name="Audoor S."/>
            <person name="Bilcke G."/>
        </authorList>
    </citation>
    <scope>NUCLEOTIDE SEQUENCE</scope>
</reference>
<accession>A0AAD2CNZ2</accession>
<keyword evidence="1" id="KW-0812">Transmembrane</keyword>
<dbReference type="Proteomes" id="UP001295423">
    <property type="component" value="Unassembled WGS sequence"/>
</dbReference>
<keyword evidence="3" id="KW-1185">Reference proteome</keyword>
<keyword evidence="1" id="KW-0472">Membrane</keyword>
<dbReference type="PANTHER" id="PTHR43642">
    <property type="entry name" value="HYBRID SIGNAL TRANSDUCTION HISTIDINE KINASE G"/>
    <property type="match status" value="1"/>
</dbReference>
<gene>
    <name evidence="2" type="ORF">CYCCA115_LOCUS6690</name>
</gene>